<dbReference type="KEGG" id="bnn:FOA43_004594"/>
<feature type="region of interest" description="Disordered" evidence="7">
    <location>
        <begin position="26"/>
        <end position="50"/>
    </location>
</feature>
<dbReference type="Gene3D" id="2.140.10.30">
    <property type="entry name" value="Dipeptidylpeptidase IV, N-terminal domain"/>
    <property type="match status" value="1"/>
</dbReference>
<dbReference type="GO" id="GO:0005886">
    <property type="term" value="C:plasma membrane"/>
    <property type="evidence" value="ECO:0007669"/>
    <property type="project" value="TreeGrafter"/>
</dbReference>
<dbReference type="Gene3D" id="3.40.50.1820">
    <property type="entry name" value="alpha/beta hydrolase"/>
    <property type="match status" value="1"/>
</dbReference>
<dbReference type="GO" id="GO:0004177">
    <property type="term" value="F:aminopeptidase activity"/>
    <property type="evidence" value="ECO:0007669"/>
    <property type="project" value="UniProtKB-KW"/>
</dbReference>
<organism evidence="11 12">
    <name type="scientific">Eeniella nana</name>
    <name type="common">Yeast</name>
    <name type="synonym">Brettanomyces nanus</name>
    <dbReference type="NCBI Taxonomy" id="13502"/>
    <lineage>
        <taxon>Eukaryota</taxon>
        <taxon>Fungi</taxon>
        <taxon>Dikarya</taxon>
        <taxon>Ascomycota</taxon>
        <taxon>Saccharomycotina</taxon>
        <taxon>Pichiomycetes</taxon>
        <taxon>Pichiales</taxon>
        <taxon>Pichiaceae</taxon>
        <taxon>Brettanomyces</taxon>
    </lineage>
</organism>
<dbReference type="AlphaFoldDB" id="A0A875RY57"/>
<feature type="transmembrane region" description="Helical" evidence="8">
    <location>
        <begin position="125"/>
        <end position="146"/>
    </location>
</feature>
<evidence type="ECO:0000259" key="10">
    <source>
        <dbReference type="Pfam" id="PF00930"/>
    </source>
</evidence>
<feature type="domain" description="Dipeptidylpeptidase IV N-terminal" evidence="10">
    <location>
        <begin position="266"/>
        <end position="626"/>
    </location>
</feature>
<dbReference type="PANTHER" id="PTHR11731:SF160">
    <property type="entry name" value="DIPEPTIDYL AMINOPEPTIDASE A"/>
    <property type="match status" value="1"/>
</dbReference>
<dbReference type="GO" id="GO:0008239">
    <property type="term" value="F:dipeptidyl-peptidase activity"/>
    <property type="evidence" value="ECO:0007669"/>
    <property type="project" value="TreeGrafter"/>
</dbReference>
<dbReference type="Proteomes" id="UP000662931">
    <property type="component" value="Chromosome 4"/>
</dbReference>
<keyword evidence="8" id="KW-1133">Transmembrane helix</keyword>
<dbReference type="InterPro" id="IPR001375">
    <property type="entry name" value="Peptidase_S9_cat"/>
</dbReference>
<dbReference type="GO" id="GO:0008236">
    <property type="term" value="F:serine-type peptidase activity"/>
    <property type="evidence" value="ECO:0007669"/>
    <property type="project" value="UniProtKB-KW"/>
</dbReference>
<keyword evidence="8" id="KW-0812">Transmembrane</keyword>
<dbReference type="GO" id="GO:0006508">
    <property type="term" value="P:proteolysis"/>
    <property type="evidence" value="ECO:0007669"/>
    <property type="project" value="UniProtKB-KW"/>
</dbReference>
<evidence type="ECO:0000256" key="4">
    <source>
        <dbReference type="ARBA" id="ARBA00022801"/>
    </source>
</evidence>
<feature type="domain" description="Peptidase S9 prolyl oligopeptidase catalytic" evidence="9">
    <location>
        <begin position="718"/>
        <end position="923"/>
    </location>
</feature>
<gene>
    <name evidence="11" type="ORF">FOA43_004594</name>
</gene>
<dbReference type="SUPFAM" id="SSF53474">
    <property type="entry name" value="alpha/beta-Hydrolases"/>
    <property type="match status" value="1"/>
</dbReference>
<dbReference type="SUPFAM" id="SSF82171">
    <property type="entry name" value="DPP6 N-terminal domain-like"/>
    <property type="match status" value="1"/>
</dbReference>
<keyword evidence="2" id="KW-0031">Aminopeptidase</keyword>
<accession>A0A875RY57</accession>
<keyword evidence="4" id="KW-0378">Hydrolase</keyword>
<evidence type="ECO:0000256" key="5">
    <source>
        <dbReference type="ARBA" id="ARBA00022825"/>
    </source>
</evidence>
<keyword evidence="5" id="KW-0720">Serine protease</keyword>
<evidence type="ECO:0000256" key="2">
    <source>
        <dbReference type="ARBA" id="ARBA00022438"/>
    </source>
</evidence>
<dbReference type="OrthoDB" id="16520at2759"/>
<evidence type="ECO:0000259" key="9">
    <source>
        <dbReference type="Pfam" id="PF00326"/>
    </source>
</evidence>
<evidence type="ECO:0000256" key="3">
    <source>
        <dbReference type="ARBA" id="ARBA00022670"/>
    </source>
</evidence>
<name>A0A875RY57_EENNA</name>
<dbReference type="GeneID" id="62197994"/>
<dbReference type="InterPro" id="IPR002469">
    <property type="entry name" value="Peptidase_S9B_N"/>
</dbReference>
<dbReference type="InterPro" id="IPR029058">
    <property type="entry name" value="AB_hydrolase_fold"/>
</dbReference>
<dbReference type="FunFam" id="3.40.50.1820:FF:000003">
    <property type="entry name" value="Dipeptidyl peptidase 4"/>
    <property type="match status" value="1"/>
</dbReference>
<proteinExistence type="inferred from homology"/>
<protein>
    <submittedName>
        <fullName evidence="11">Uncharacterized protein</fullName>
    </submittedName>
</protein>
<evidence type="ECO:0000256" key="7">
    <source>
        <dbReference type="SAM" id="MobiDB-lite"/>
    </source>
</evidence>
<dbReference type="Pfam" id="PF00326">
    <property type="entry name" value="Peptidase_S9"/>
    <property type="match status" value="1"/>
</dbReference>
<evidence type="ECO:0000256" key="1">
    <source>
        <dbReference type="ARBA" id="ARBA00006150"/>
    </source>
</evidence>
<dbReference type="EMBL" id="CP064815">
    <property type="protein sequence ID" value="QPG77187.1"/>
    <property type="molecule type" value="Genomic_DNA"/>
</dbReference>
<sequence>MSPVRAIEGGGPSLLGQSEGMVKSFDVSARSGPLDLSDISDESDHSSNPYIDDIELQDQSINQGEMGNDDRFDEEQTNSDVNYYPNVSRRGRHTAIPNDSDDIILHKETRRERVIKFVNSDRPRYLIVGTGAIIMVVTVMALVILGRNSDAGGGVRSANPSGYSDSSDLVSLAPIFDDVSTPSKKNLTLKEELMGLFYSSTYNAEFIEVEESSSLDEGYYIHRAGSIWLLKKAADAGYEKKLFDTREPDYDGDDVSVKLVKLNIQLNKALVMSDAQPLFRHSTLAKYWLLDLSSMQLEPIYKLENGDVPKLSFAMASPKMNYVSFVYNNDLYIRDIAAESVLSITQDGSVDVFNGRPDWVYEEEVLGAGNAIYWTPDESKLAYITFNDTEVEDYNLEFFKDYQYPIVEPLKYPKTGSKNPRVAVSVYNIEQGVTQNVNHKDSKLGDDFIVYDIAWITGNELLIKETDRTSRSIDFRLYNVETDESKVVRSVDTSSFGGWYYGSGSESKMFVLPDGRGYVDMTVVGKHNRLAYFDNAESQEPAAISGDSKSDWEVMTSVIGYNQDDQTLYFIGTAGSAIQRFVYQWSLNENRLVALTNTSMIESYGAKFSANGKYCMLEYKGPDVPWQRFVDVKRFMSDAEYRKNKNRDKNTHFSQALYDTLGYYDVPSKLYQTLKMEDNVTIEFVEVRPANFDSKNKYPVLVSVYGGPGLQKLSSSFSFGFEEVVASSLNAVVLYIDPRGTGARDWEFKSYARDNIGYWEPRDITEVTRKFINERGYIDENKTAIWGWSYGGFTTLKTLEYDHGDTFKYGMAVAPVTNWMLYDSIYTERYMGLPKNNKNYDTTSQISNIKNFQKVQRFLIMHGTGDDNVHFQNTLQLLDKFDLAEVENYDIQIFPDSNHNIVYNNARTIVFDKLYSWLENAFEGKYN</sequence>
<keyword evidence="6" id="KW-0325">Glycoprotein</keyword>
<evidence type="ECO:0000313" key="12">
    <source>
        <dbReference type="Proteomes" id="UP000662931"/>
    </source>
</evidence>
<evidence type="ECO:0000256" key="6">
    <source>
        <dbReference type="ARBA" id="ARBA00023180"/>
    </source>
</evidence>
<dbReference type="PANTHER" id="PTHR11731">
    <property type="entry name" value="PROTEASE FAMILY S9B,C DIPEPTIDYL-PEPTIDASE IV-RELATED"/>
    <property type="match status" value="1"/>
</dbReference>
<comment type="similarity">
    <text evidence="1">Belongs to the peptidase S9B family.</text>
</comment>
<evidence type="ECO:0000256" key="8">
    <source>
        <dbReference type="SAM" id="Phobius"/>
    </source>
</evidence>
<keyword evidence="3" id="KW-0645">Protease</keyword>
<keyword evidence="12" id="KW-1185">Reference proteome</keyword>
<reference evidence="11" key="1">
    <citation type="submission" date="2020-10" db="EMBL/GenBank/DDBJ databases">
        <authorList>
            <person name="Roach M.J.R."/>
        </authorList>
    </citation>
    <scope>NUCLEOTIDE SEQUENCE</scope>
    <source>
        <strain evidence="11">CBS 1945</strain>
    </source>
</reference>
<keyword evidence="8" id="KW-0472">Membrane</keyword>
<dbReference type="Pfam" id="PF00930">
    <property type="entry name" value="DPPIV_N"/>
    <property type="match status" value="1"/>
</dbReference>
<evidence type="ECO:0000313" key="11">
    <source>
        <dbReference type="EMBL" id="QPG77187.1"/>
    </source>
</evidence>
<dbReference type="InterPro" id="IPR050278">
    <property type="entry name" value="Serine_Prot_S9B/DPPIV"/>
</dbReference>
<dbReference type="RefSeq" id="XP_038780752.1">
    <property type="nucleotide sequence ID" value="XM_038924824.1"/>
</dbReference>